<feature type="transmembrane region" description="Helical" evidence="1">
    <location>
        <begin position="12"/>
        <end position="33"/>
    </location>
</feature>
<accession>A0AAV5WTL0</accession>
<keyword evidence="1" id="KW-0812">Transmembrane</keyword>
<proteinExistence type="predicted"/>
<evidence type="ECO:0000313" key="2">
    <source>
        <dbReference type="EMBL" id="GMT34412.1"/>
    </source>
</evidence>
<evidence type="ECO:0000256" key="1">
    <source>
        <dbReference type="SAM" id="Phobius"/>
    </source>
</evidence>
<protein>
    <submittedName>
        <fullName evidence="2">Uncharacterized protein</fullName>
    </submittedName>
</protein>
<comment type="caution">
    <text evidence="2">The sequence shown here is derived from an EMBL/GenBank/DDBJ whole genome shotgun (WGS) entry which is preliminary data.</text>
</comment>
<dbReference type="EMBL" id="BTSY01000006">
    <property type="protein sequence ID" value="GMT34418.1"/>
    <property type="molecule type" value="Genomic_DNA"/>
</dbReference>
<evidence type="ECO:0000313" key="3">
    <source>
        <dbReference type="EMBL" id="GMT34415.1"/>
    </source>
</evidence>
<feature type="non-terminal residue" evidence="2">
    <location>
        <position position="80"/>
    </location>
</feature>
<dbReference type="EMBL" id="BTSY01000006">
    <property type="protein sequence ID" value="GMT34412.1"/>
    <property type="molecule type" value="Genomic_DNA"/>
</dbReference>
<keyword evidence="5" id="KW-1185">Reference proteome</keyword>
<keyword evidence="1" id="KW-0472">Membrane</keyword>
<organism evidence="2 5">
    <name type="scientific">Pristionchus fissidentatus</name>
    <dbReference type="NCBI Taxonomy" id="1538716"/>
    <lineage>
        <taxon>Eukaryota</taxon>
        <taxon>Metazoa</taxon>
        <taxon>Ecdysozoa</taxon>
        <taxon>Nematoda</taxon>
        <taxon>Chromadorea</taxon>
        <taxon>Rhabditida</taxon>
        <taxon>Rhabditina</taxon>
        <taxon>Diplogasteromorpha</taxon>
        <taxon>Diplogasteroidea</taxon>
        <taxon>Neodiplogasteridae</taxon>
        <taxon>Pristionchus</taxon>
    </lineage>
</organism>
<evidence type="ECO:0000313" key="5">
    <source>
        <dbReference type="Proteomes" id="UP001432322"/>
    </source>
</evidence>
<name>A0AAV5WTL0_9BILA</name>
<dbReference type="Proteomes" id="UP001432322">
    <property type="component" value="Unassembled WGS sequence"/>
</dbReference>
<dbReference type="AlphaFoldDB" id="A0AAV5WTL0"/>
<gene>
    <name evidence="2" type="ORF">PFISCL1PPCAC_25709</name>
    <name evidence="3" type="ORF">PFISCL1PPCAC_25712</name>
    <name evidence="4" type="ORF">PFISCL1PPCAC_25715</name>
</gene>
<feature type="non-terminal residue" evidence="2">
    <location>
        <position position="1"/>
    </location>
</feature>
<dbReference type="EMBL" id="BTSY01000006">
    <property type="protein sequence ID" value="GMT34415.1"/>
    <property type="molecule type" value="Genomic_DNA"/>
</dbReference>
<sequence>EALAVTEAHSVPVQVVICLVIFIVAYAASWSLVRGGCYLHDRWGHVKVLMYIMFWRIIPRSLKVKFAADAFDKITRANSG</sequence>
<keyword evidence="1" id="KW-1133">Transmembrane helix</keyword>
<reference evidence="2" key="1">
    <citation type="submission" date="2023-10" db="EMBL/GenBank/DDBJ databases">
        <title>Genome assembly of Pristionchus species.</title>
        <authorList>
            <person name="Yoshida K."/>
            <person name="Sommer R.J."/>
        </authorList>
    </citation>
    <scope>NUCLEOTIDE SEQUENCE</scope>
    <source>
        <strain evidence="2">RS5133</strain>
    </source>
</reference>
<evidence type="ECO:0000313" key="4">
    <source>
        <dbReference type="EMBL" id="GMT34418.1"/>
    </source>
</evidence>